<feature type="transmembrane region" description="Helical" evidence="8">
    <location>
        <begin position="62"/>
        <end position="80"/>
    </location>
</feature>
<comment type="similarity">
    <text evidence="2">Belongs to the tellurite-resistance/dicarboxylate transporter (TDT) family.</text>
</comment>
<dbReference type="PANTHER" id="PTHR31686:SF1">
    <property type="entry name" value="SULFITE EFFLUX PUMP SSU1"/>
    <property type="match status" value="1"/>
</dbReference>
<dbReference type="Proteomes" id="UP001595776">
    <property type="component" value="Unassembled WGS sequence"/>
</dbReference>
<dbReference type="InterPro" id="IPR038665">
    <property type="entry name" value="Voltage-dep_anion_channel_sf"/>
</dbReference>
<feature type="transmembrane region" description="Helical" evidence="8">
    <location>
        <begin position="233"/>
        <end position="254"/>
    </location>
</feature>
<evidence type="ECO:0000313" key="9">
    <source>
        <dbReference type="EMBL" id="MFC4346809.1"/>
    </source>
</evidence>
<dbReference type="CDD" id="cd09319">
    <property type="entry name" value="TDT_like_1"/>
    <property type="match status" value="1"/>
</dbReference>
<evidence type="ECO:0000256" key="8">
    <source>
        <dbReference type="SAM" id="Phobius"/>
    </source>
</evidence>
<organism evidence="9 10">
    <name type="scientific">Kordiimonas lipolytica</name>
    <dbReference type="NCBI Taxonomy" id="1662421"/>
    <lineage>
        <taxon>Bacteria</taxon>
        <taxon>Pseudomonadati</taxon>
        <taxon>Pseudomonadota</taxon>
        <taxon>Alphaproteobacteria</taxon>
        <taxon>Kordiimonadales</taxon>
        <taxon>Kordiimonadaceae</taxon>
        <taxon>Kordiimonas</taxon>
    </lineage>
</organism>
<evidence type="ECO:0000256" key="6">
    <source>
        <dbReference type="ARBA" id="ARBA00022989"/>
    </source>
</evidence>
<feature type="transmembrane region" description="Helical" evidence="8">
    <location>
        <begin position="274"/>
        <end position="293"/>
    </location>
</feature>
<keyword evidence="4" id="KW-1003">Cell membrane</keyword>
<evidence type="ECO:0000256" key="3">
    <source>
        <dbReference type="ARBA" id="ARBA00022448"/>
    </source>
</evidence>
<comment type="subcellular location">
    <subcellularLocation>
        <location evidence="1">Cell membrane</location>
        <topology evidence="1">Multi-pass membrane protein</topology>
    </subcellularLocation>
</comment>
<feature type="transmembrane region" description="Helical" evidence="8">
    <location>
        <begin position="36"/>
        <end position="56"/>
    </location>
</feature>
<dbReference type="InterPro" id="IPR051629">
    <property type="entry name" value="Sulfite_efflux_TDT"/>
</dbReference>
<gene>
    <name evidence="9" type="ORF">ACFO5Q_02985</name>
</gene>
<keyword evidence="5 8" id="KW-0812">Transmembrane</keyword>
<feature type="transmembrane region" description="Helical" evidence="8">
    <location>
        <begin position="130"/>
        <end position="150"/>
    </location>
</feature>
<reference evidence="10" key="1">
    <citation type="journal article" date="2019" name="Int. J. Syst. Evol. Microbiol.">
        <title>The Global Catalogue of Microorganisms (GCM) 10K type strain sequencing project: providing services to taxonomists for standard genome sequencing and annotation.</title>
        <authorList>
            <consortium name="The Broad Institute Genomics Platform"/>
            <consortium name="The Broad Institute Genome Sequencing Center for Infectious Disease"/>
            <person name="Wu L."/>
            <person name="Ma J."/>
        </authorList>
    </citation>
    <scope>NUCLEOTIDE SEQUENCE [LARGE SCALE GENOMIC DNA]</scope>
    <source>
        <strain evidence="10">CGMCC 1.15304</strain>
    </source>
</reference>
<evidence type="ECO:0000256" key="7">
    <source>
        <dbReference type="ARBA" id="ARBA00023136"/>
    </source>
</evidence>
<dbReference type="RefSeq" id="WP_197421074.1">
    <property type="nucleotide sequence ID" value="NZ_JBHSCR010000001.1"/>
</dbReference>
<evidence type="ECO:0000256" key="5">
    <source>
        <dbReference type="ARBA" id="ARBA00022692"/>
    </source>
</evidence>
<name>A0ABV8U6I4_9PROT</name>
<dbReference type="PANTHER" id="PTHR31686">
    <property type="match status" value="1"/>
</dbReference>
<dbReference type="InterPro" id="IPR004695">
    <property type="entry name" value="SLAC1/Mae1/Ssu1/TehA"/>
</dbReference>
<evidence type="ECO:0000256" key="1">
    <source>
        <dbReference type="ARBA" id="ARBA00004651"/>
    </source>
</evidence>
<keyword evidence="6 8" id="KW-1133">Transmembrane helix</keyword>
<feature type="transmembrane region" description="Helical" evidence="8">
    <location>
        <begin position="162"/>
        <end position="182"/>
    </location>
</feature>
<evidence type="ECO:0000256" key="4">
    <source>
        <dbReference type="ARBA" id="ARBA00022475"/>
    </source>
</evidence>
<feature type="transmembrane region" description="Helical" evidence="8">
    <location>
        <begin position="100"/>
        <end position="118"/>
    </location>
</feature>
<feature type="transmembrane region" description="Helical" evidence="8">
    <location>
        <begin position="331"/>
        <end position="355"/>
    </location>
</feature>
<evidence type="ECO:0000256" key="2">
    <source>
        <dbReference type="ARBA" id="ARBA00008566"/>
    </source>
</evidence>
<dbReference type="Gene3D" id="1.50.10.150">
    <property type="entry name" value="Voltage-dependent anion channel"/>
    <property type="match status" value="1"/>
</dbReference>
<feature type="transmembrane region" description="Helical" evidence="8">
    <location>
        <begin position="194"/>
        <end position="221"/>
    </location>
</feature>
<dbReference type="EMBL" id="JBHSCR010000001">
    <property type="protein sequence ID" value="MFC4346809.1"/>
    <property type="molecule type" value="Genomic_DNA"/>
</dbReference>
<proteinExistence type="inferred from homology"/>
<dbReference type="Pfam" id="PF03595">
    <property type="entry name" value="SLAC1"/>
    <property type="match status" value="1"/>
</dbReference>
<sequence length="391" mass="44042">MSRITRETDLSAIPAADGRILSLAYMKQSLAALHPAYFALVMATGIVSIGCKAMGLEEVATLLFWVNVPAYAILWLVYGARAWLFPSRFMADWLSHKRGFGFFTVVAATNVLGSQFFLLQDNVAAAEIFWWAGFILWLLCTYSIFVLLAVQKQKPPIEEGINGGWLIAVVATQSVSVLGALVKPSILGSGDFSAVLLLSFWLFGGMLYIWLISLIFYRYMFFRFEPSDLIPPYWINMGAVAITTLTGAELIRAFESTPAIHSMLPFIKGMTTMYWATATWWIPMLLVLGVWRHGIRRFKLTYDPLYWGLVFPLGMYAVCTLKLGVVFNLPMFLLVARVFIVVALIAWLLTFLSMIKRPLYAVLLMVRTRSRDTTIFPDTQLNEGDRENAQS</sequence>
<keyword evidence="3" id="KW-0813">Transport</keyword>
<keyword evidence="7 8" id="KW-0472">Membrane</keyword>
<accession>A0ABV8U6I4</accession>
<feature type="transmembrane region" description="Helical" evidence="8">
    <location>
        <begin position="305"/>
        <end position="325"/>
    </location>
</feature>
<keyword evidence="10" id="KW-1185">Reference proteome</keyword>
<comment type="caution">
    <text evidence="9">The sequence shown here is derived from an EMBL/GenBank/DDBJ whole genome shotgun (WGS) entry which is preliminary data.</text>
</comment>
<evidence type="ECO:0000313" key="10">
    <source>
        <dbReference type="Proteomes" id="UP001595776"/>
    </source>
</evidence>
<protein>
    <submittedName>
        <fullName evidence="9">Tellurite resistance/C4-dicarboxylate transporter family protein</fullName>
    </submittedName>
</protein>